<organism evidence="2 3">
    <name type="scientific">Ramlibacter terrae</name>
    <dbReference type="NCBI Taxonomy" id="2732511"/>
    <lineage>
        <taxon>Bacteria</taxon>
        <taxon>Pseudomonadati</taxon>
        <taxon>Pseudomonadota</taxon>
        <taxon>Betaproteobacteria</taxon>
        <taxon>Burkholderiales</taxon>
        <taxon>Comamonadaceae</taxon>
        <taxon>Ramlibacter</taxon>
    </lineage>
</organism>
<reference evidence="2 3" key="2">
    <citation type="submission" date="2020-05" db="EMBL/GenBank/DDBJ databases">
        <authorList>
            <person name="Khan S.A."/>
            <person name="Jeon C.O."/>
            <person name="Chun B.H."/>
        </authorList>
    </citation>
    <scope>NUCLEOTIDE SEQUENCE [LARGE SCALE GENOMIC DNA]</scope>
    <source>
        <strain evidence="2 3">H242</strain>
    </source>
</reference>
<reference evidence="2 3" key="1">
    <citation type="submission" date="2020-05" db="EMBL/GenBank/DDBJ databases">
        <title>Ramlibacter rhizophilus sp. nov., isolated from rhizosphere soil of national flower Mugunghwa from South Korea.</title>
        <authorList>
            <person name="Zheng-Fei Y."/>
            <person name="Huan T."/>
        </authorList>
    </citation>
    <scope>NUCLEOTIDE SEQUENCE [LARGE SCALE GENOMIC DNA]</scope>
    <source>
        <strain evidence="2 3">H242</strain>
    </source>
</reference>
<dbReference type="InterPro" id="IPR011050">
    <property type="entry name" value="Pectin_lyase_fold/virulence"/>
</dbReference>
<accession>A0ABX6P5P4</accession>
<keyword evidence="3" id="KW-1185">Reference proteome</keyword>
<dbReference type="SUPFAM" id="SSF51126">
    <property type="entry name" value="Pectin lyase-like"/>
    <property type="match status" value="1"/>
</dbReference>
<dbReference type="Proteomes" id="UP000500826">
    <property type="component" value="Chromosome"/>
</dbReference>
<feature type="region of interest" description="Disordered" evidence="1">
    <location>
        <begin position="175"/>
        <end position="202"/>
    </location>
</feature>
<dbReference type="InterPro" id="IPR012334">
    <property type="entry name" value="Pectin_lyas_fold"/>
</dbReference>
<evidence type="ECO:0000313" key="3">
    <source>
        <dbReference type="Proteomes" id="UP000500826"/>
    </source>
</evidence>
<sequence length="202" mass="22105">MLVKPVRGLRLADFSIEQRAGERDIASATLRYENLAPEFAVDAISLMWTQGAVIENVAIRAAGRHPISIEQSHGFTVRNCFIDGAWNKGEGGNGYLRIARSHHGVVEGCTVRNIRHIALQWSAAHNQLRNIDSTVDVNFHGGFSHHNRVDDVRFALPPQHPWPAVYVTPNDARWAPPDGPGNTVSGRAPSTAPAVRAVSLAR</sequence>
<gene>
    <name evidence="2" type="ORF">HK414_18195</name>
</gene>
<proteinExistence type="predicted"/>
<dbReference type="EMBL" id="CP053418">
    <property type="protein sequence ID" value="QJW84842.1"/>
    <property type="molecule type" value="Genomic_DNA"/>
</dbReference>
<name>A0ABX6P5P4_9BURK</name>
<evidence type="ECO:0000313" key="2">
    <source>
        <dbReference type="EMBL" id="QJW84842.1"/>
    </source>
</evidence>
<protein>
    <submittedName>
        <fullName evidence="2">Right-handed parallel beta-helix repeat-containing protein</fullName>
    </submittedName>
</protein>
<evidence type="ECO:0000256" key="1">
    <source>
        <dbReference type="SAM" id="MobiDB-lite"/>
    </source>
</evidence>
<dbReference type="Gene3D" id="2.160.20.10">
    <property type="entry name" value="Single-stranded right-handed beta-helix, Pectin lyase-like"/>
    <property type="match status" value="1"/>
</dbReference>